<gene>
    <name evidence="4" type="ORF">C725_0368</name>
</gene>
<organism evidence="4 5">
    <name type="scientific">Pacificimonas flava</name>
    <dbReference type="NCBI Taxonomy" id="1234595"/>
    <lineage>
        <taxon>Bacteria</taxon>
        <taxon>Pseudomonadati</taxon>
        <taxon>Pseudomonadota</taxon>
        <taxon>Alphaproteobacteria</taxon>
        <taxon>Sphingomonadales</taxon>
        <taxon>Sphingosinicellaceae</taxon>
        <taxon>Pacificimonas</taxon>
    </lineage>
</organism>
<dbReference type="SUPFAM" id="SSF48230">
    <property type="entry name" value="Chondroitin AC/alginate lyase"/>
    <property type="match status" value="1"/>
</dbReference>
<evidence type="ECO:0000313" key="5">
    <source>
        <dbReference type="Proteomes" id="UP000011717"/>
    </source>
</evidence>
<keyword evidence="1" id="KW-0732">Signal</keyword>
<comment type="caution">
    <text evidence="4">The sequence shown here is derived from an EMBL/GenBank/DDBJ whole genome shotgun (WGS) entry which is preliminary data.</text>
</comment>
<dbReference type="RefSeq" id="WP_008599787.1">
    <property type="nucleotide sequence ID" value="NZ_AMRV01000001.1"/>
</dbReference>
<dbReference type="InterPro" id="IPR008397">
    <property type="entry name" value="Alginate_lyase_dom"/>
</dbReference>
<accession>M2U8X4</accession>
<dbReference type="GO" id="GO:0016829">
    <property type="term" value="F:lyase activity"/>
    <property type="evidence" value="ECO:0007669"/>
    <property type="project" value="UniProtKB-KW"/>
</dbReference>
<dbReference type="Gene3D" id="1.50.10.100">
    <property type="entry name" value="Chondroitin AC/alginate lyase"/>
    <property type="match status" value="1"/>
</dbReference>
<dbReference type="Proteomes" id="UP000011717">
    <property type="component" value="Unassembled WGS sequence"/>
</dbReference>
<evidence type="ECO:0000313" key="4">
    <source>
        <dbReference type="EMBL" id="EMD84438.1"/>
    </source>
</evidence>
<dbReference type="GO" id="GO:0042597">
    <property type="term" value="C:periplasmic space"/>
    <property type="evidence" value="ECO:0007669"/>
    <property type="project" value="InterPro"/>
</dbReference>
<evidence type="ECO:0000256" key="1">
    <source>
        <dbReference type="ARBA" id="ARBA00022729"/>
    </source>
</evidence>
<evidence type="ECO:0000256" key="2">
    <source>
        <dbReference type="ARBA" id="ARBA00023239"/>
    </source>
</evidence>
<sequence length="379" mass="42150">MLSAAKRNIAADRIALARLKRAADAALNRGPYSVTDKTKLPASGDRHDYHSLGPYWWPTPGKRNGEPYARRDGHINPERGGPEFDLHRLQNFSDDVTLLSLAYYHSGEQVYAEHAAALVRTWFVDPATRMNPNLTHAQAIPGRYIGRPFGIIDASRLVPVVESIGLLGPSGALGKEDQAALEGWFGDFVEWMATSPNGRLERATKNNHGIYFDMLISHFALFARLDRVTKTVTEMFGEARIDTQFAADGTLPEELKRTRSWHYTLWTLHAAERVAQLGRCAGQDVASYRNTVGAGLETALKMAAMVVDPAKSWPYQDIAFDDPEKMQSEDILAVETFRTAAWYLGDPSYEAAANRYADSAAASNIRYYLGPYPVEPEVE</sequence>
<name>M2U8X4_9SPHN</name>
<protein>
    <recommendedName>
        <fullName evidence="3">Alginate lyase domain-containing protein</fullName>
    </recommendedName>
</protein>
<dbReference type="EMBL" id="AMRV01000001">
    <property type="protein sequence ID" value="EMD84438.1"/>
    <property type="molecule type" value="Genomic_DNA"/>
</dbReference>
<dbReference type="AlphaFoldDB" id="M2U8X4"/>
<dbReference type="Pfam" id="PF05426">
    <property type="entry name" value="Alginate_lyase"/>
    <property type="match status" value="1"/>
</dbReference>
<evidence type="ECO:0000259" key="3">
    <source>
        <dbReference type="Pfam" id="PF05426"/>
    </source>
</evidence>
<keyword evidence="2" id="KW-0456">Lyase</keyword>
<proteinExistence type="predicted"/>
<dbReference type="InterPro" id="IPR008929">
    <property type="entry name" value="Chondroitin_lyas"/>
</dbReference>
<keyword evidence="5" id="KW-1185">Reference proteome</keyword>
<dbReference type="OrthoDB" id="7210452at2"/>
<feature type="domain" description="Alginate lyase" evidence="3">
    <location>
        <begin position="33"/>
        <end position="313"/>
    </location>
</feature>
<reference evidence="4" key="1">
    <citation type="journal article" date="2013" name="Genome Announc.">
        <title>Draft Genome Sequence of Strain JLT2015T, Belonging to the Family Sphingomonadaceae of the Alphaproteobacteria.</title>
        <authorList>
            <person name="Tang K."/>
            <person name="Liu K."/>
            <person name="Li S."/>
            <person name="Jiao N."/>
        </authorList>
    </citation>
    <scope>NUCLEOTIDE SEQUENCE [LARGE SCALE GENOMIC DNA]</scope>
    <source>
        <strain evidence="4">JLT2015</strain>
    </source>
</reference>